<proteinExistence type="predicted"/>
<evidence type="ECO:0000313" key="1">
    <source>
        <dbReference type="EMBL" id="KAL0956862.1"/>
    </source>
</evidence>
<evidence type="ECO:0000313" key="2">
    <source>
        <dbReference type="Proteomes" id="UP001556367"/>
    </source>
</evidence>
<name>A0ABR3JM98_9AGAR</name>
<protein>
    <submittedName>
        <fullName evidence="1">Uncharacterized protein</fullName>
    </submittedName>
</protein>
<gene>
    <name evidence="1" type="ORF">HGRIS_002970</name>
</gene>
<dbReference type="Proteomes" id="UP001556367">
    <property type="component" value="Unassembled WGS sequence"/>
</dbReference>
<dbReference type="EMBL" id="JASNQZ010000006">
    <property type="protein sequence ID" value="KAL0956862.1"/>
    <property type="molecule type" value="Genomic_DNA"/>
</dbReference>
<comment type="caution">
    <text evidence="1">The sequence shown here is derived from an EMBL/GenBank/DDBJ whole genome shotgun (WGS) entry which is preliminary data.</text>
</comment>
<accession>A0ABR3JM98</accession>
<reference evidence="2" key="1">
    <citation type="submission" date="2024-06" db="EMBL/GenBank/DDBJ databases">
        <title>Multi-omics analyses provide insights into the biosynthesis of the anticancer antibiotic pleurotin in Hohenbuehelia grisea.</title>
        <authorList>
            <person name="Weaver J.A."/>
            <person name="Alberti F."/>
        </authorList>
    </citation>
    <scope>NUCLEOTIDE SEQUENCE [LARGE SCALE GENOMIC DNA]</scope>
    <source>
        <strain evidence="2">T-177</strain>
    </source>
</reference>
<organism evidence="1 2">
    <name type="scientific">Hohenbuehelia grisea</name>
    <dbReference type="NCBI Taxonomy" id="104357"/>
    <lineage>
        <taxon>Eukaryota</taxon>
        <taxon>Fungi</taxon>
        <taxon>Dikarya</taxon>
        <taxon>Basidiomycota</taxon>
        <taxon>Agaricomycotina</taxon>
        <taxon>Agaricomycetes</taxon>
        <taxon>Agaricomycetidae</taxon>
        <taxon>Agaricales</taxon>
        <taxon>Pleurotineae</taxon>
        <taxon>Pleurotaceae</taxon>
        <taxon>Hohenbuehelia</taxon>
    </lineage>
</organism>
<sequence length="159" mass="17849">MTSNLARRTSRGAYVGPNLGQFGAPSVSPPEPAYARLKLIAASPVKLLEPVPEIETETEPVETPEIDCSTLKLANPYITQAYQEALKEFYDACVELTVLNELKPAMNSSLRSISGESFEADDVYHQLRIKWEERLRVKELRKKAVRDAMERQARKGTQV</sequence>
<keyword evidence="2" id="KW-1185">Reference proteome</keyword>